<dbReference type="GeneTree" id="ENSGT00390000011755"/>
<reference evidence="3" key="2">
    <citation type="submission" date="2025-08" db="UniProtKB">
        <authorList>
            <consortium name="Ensembl"/>
        </authorList>
    </citation>
    <scope>IDENTIFICATION</scope>
</reference>
<organism evidence="3 4">
    <name type="scientific">Chlorocebus sabaeus</name>
    <name type="common">Green monkey</name>
    <name type="synonym">Simia sabaea</name>
    <dbReference type="NCBI Taxonomy" id="60711"/>
    <lineage>
        <taxon>Eukaryota</taxon>
        <taxon>Metazoa</taxon>
        <taxon>Chordata</taxon>
        <taxon>Craniata</taxon>
        <taxon>Vertebrata</taxon>
        <taxon>Euteleostomi</taxon>
        <taxon>Mammalia</taxon>
        <taxon>Eutheria</taxon>
        <taxon>Euarchontoglires</taxon>
        <taxon>Primates</taxon>
        <taxon>Haplorrhini</taxon>
        <taxon>Catarrhini</taxon>
        <taxon>Cercopithecidae</taxon>
        <taxon>Cercopithecinae</taxon>
        <taxon>Chlorocebus</taxon>
    </lineage>
</organism>
<protein>
    <submittedName>
        <fullName evidence="3">Uncharacterized protein</fullName>
    </submittedName>
</protein>
<reference evidence="3 4" key="1">
    <citation type="submission" date="2014-03" db="EMBL/GenBank/DDBJ databases">
        <authorList>
            <person name="Warren W."/>
            <person name="Wilson R.K."/>
        </authorList>
    </citation>
    <scope>NUCLEOTIDE SEQUENCE</scope>
</reference>
<keyword evidence="4" id="KW-1185">Reference proteome</keyword>
<feature type="compositionally biased region" description="Low complexity" evidence="1">
    <location>
        <begin position="167"/>
        <end position="178"/>
    </location>
</feature>
<dbReference type="Proteomes" id="UP000029965">
    <property type="component" value="Chromosome 16"/>
</dbReference>
<keyword evidence="2" id="KW-0472">Membrane</keyword>
<dbReference type="OMA" id="IEAQTCA"/>
<reference evidence="3" key="3">
    <citation type="submission" date="2025-09" db="UniProtKB">
        <authorList>
            <consortium name="Ensembl"/>
        </authorList>
    </citation>
    <scope>IDENTIFICATION</scope>
</reference>
<dbReference type="AlphaFoldDB" id="A0A0D9R856"/>
<feature type="transmembrane region" description="Helical" evidence="2">
    <location>
        <begin position="209"/>
        <end position="229"/>
    </location>
</feature>
<dbReference type="eggNOG" id="ENOG502TF2R">
    <property type="taxonomic scope" value="Eukaryota"/>
</dbReference>
<evidence type="ECO:0000313" key="3">
    <source>
        <dbReference type="Ensembl" id="ENSCSAP00000004795.1"/>
    </source>
</evidence>
<feature type="region of interest" description="Disordered" evidence="1">
    <location>
        <begin position="154"/>
        <end position="189"/>
    </location>
</feature>
<keyword evidence="2" id="KW-1133">Transmembrane helix</keyword>
<dbReference type="Ensembl" id="ENSCSAT00000006592.1">
    <property type="protein sequence ID" value="ENSCSAP00000004795.1"/>
    <property type="gene ID" value="ENSCSAG00000008538.1"/>
</dbReference>
<proteinExistence type="predicted"/>
<evidence type="ECO:0000256" key="1">
    <source>
        <dbReference type="SAM" id="MobiDB-lite"/>
    </source>
</evidence>
<sequence>MFSCCFPTSRGCCFRNGGSESLFRRCRRRLIPHPRRLWPFVRRRTQVPQGSEGQALAGHATPEVPSGLHLHIVPVQEEIREPMEAQAHAPGPFEEIGAFPAPAVEPEPAWEESPPETALELEGVPAKDQPNEELPQIMAPAVATGLSLATENVAVERSRREGVTSTAPASSSYAAPSPGHGGKHGGGDQGFEPGLLYPAGERLVSFTRAAVLLLQGLFILLLLVGSIWVQEVLEGIKRRLGGRRVPAAPPAPRGGLLLQARMSVCNWASRLFAPVVLPRMGW</sequence>
<name>A0A0D9R856_CHLSB</name>
<accession>A0A0D9R856</accession>
<dbReference type="Bgee" id="ENSCSAG00000008538">
    <property type="expression patterns" value="Expressed in liver"/>
</dbReference>
<dbReference type="PANTHER" id="PTHR16471:SF0">
    <property type="entry name" value="CMT1A DUPLICATED REGION TRANSCRIPT 15 PROTEIN-LIKE PROTEIN"/>
    <property type="match status" value="1"/>
</dbReference>
<keyword evidence="2" id="KW-0812">Transmembrane</keyword>
<evidence type="ECO:0000256" key="2">
    <source>
        <dbReference type="SAM" id="Phobius"/>
    </source>
</evidence>
<evidence type="ECO:0000313" key="4">
    <source>
        <dbReference type="Proteomes" id="UP000029965"/>
    </source>
</evidence>
<dbReference type="PANTHER" id="PTHR16471">
    <property type="entry name" value="CMT1A DUPLICATED REGION TRANSCRIPT 15 PROTEIN-LIKE PROTEIN"/>
    <property type="match status" value="1"/>
</dbReference>
<dbReference type="EMBL" id="AQIB01148555">
    <property type="status" value="NOT_ANNOTATED_CDS"/>
    <property type="molecule type" value="Genomic_DNA"/>
</dbReference>